<dbReference type="OrthoDB" id="675330at2"/>
<comment type="caution">
    <text evidence="1">The sequence shown here is derived from an EMBL/GenBank/DDBJ whole genome shotgun (WGS) entry which is preliminary data.</text>
</comment>
<name>A0A2S7WMG5_9FLAO</name>
<dbReference type="EMBL" id="MSCN01000001">
    <property type="protein sequence ID" value="PQJ78807.1"/>
    <property type="molecule type" value="Genomic_DNA"/>
</dbReference>
<accession>A0A2S7WMG5</accession>
<evidence type="ECO:0008006" key="3">
    <source>
        <dbReference type="Google" id="ProtNLM"/>
    </source>
</evidence>
<keyword evidence="2" id="KW-1185">Reference proteome</keyword>
<sequence>MKKIILLFLITFLSTISVSAQMKKGSRKKIKALKIAYLTEQLNLTSDEAEKFWPIYNDYDLKQHKLRSKTRTAMKNAIRKKGEIDAISEVDAKELISSKLDTDKKIYELQKSFINKLEKFLSYKKIIKLQVAEIEFTRKLMRKYKRKRKNDDE</sequence>
<evidence type="ECO:0000313" key="1">
    <source>
        <dbReference type="EMBL" id="PQJ78807.1"/>
    </source>
</evidence>
<proteinExistence type="predicted"/>
<dbReference type="RefSeq" id="WP_105015403.1">
    <property type="nucleotide sequence ID" value="NZ_MSCN01000001.1"/>
</dbReference>
<gene>
    <name evidence="1" type="ORF">BTO18_06240</name>
</gene>
<dbReference type="AlphaFoldDB" id="A0A2S7WMG5"/>
<reference evidence="1 2" key="1">
    <citation type="submission" date="2016-12" db="EMBL/GenBank/DDBJ databases">
        <title>Trade-off between light-utilization and light-protection in marine flavobacteria.</title>
        <authorList>
            <person name="Kumagai Y."/>
            <person name="Yoshizawa S."/>
            <person name="Kogure K."/>
            <person name="Iwasaki W."/>
        </authorList>
    </citation>
    <scope>NUCLEOTIDE SEQUENCE [LARGE SCALE GENOMIC DNA]</scope>
    <source>
        <strain evidence="1 2">NBRC 108759</strain>
    </source>
</reference>
<protein>
    <recommendedName>
        <fullName evidence="3">Sensor of ECF-type sigma factor</fullName>
    </recommendedName>
</protein>
<organism evidence="1 2">
    <name type="scientific">Polaribacter porphyrae</name>
    <dbReference type="NCBI Taxonomy" id="1137780"/>
    <lineage>
        <taxon>Bacteria</taxon>
        <taxon>Pseudomonadati</taxon>
        <taxon>Bacteroidota</taxon>
        <taxon>Flavobacteriia</taxon>
        <taxon>Flavobacteriales</taxon>
        <taxon>Flavobacteriaceae</taxon>
    </lineage>
</organism>
<dbReference type="Proteomes" id="UP000238882">
    <property type="component" value="Unassembled WGS sequence"/>
</dbReference>
<evidence type="ECO:0000313" key="2">
    <source>
        <dbReference type="Proteomes" id="UP000238882"/>
    </source>
</evidence>